<evidence type="ECO:0000259" key="1">
    <source>
        <dbReference type="Pfam" id="PF06889"/>
    </source>
</evidence>
<dbReference type="EMBL" id="JAICCF010000004">
    <property type="protein sequence ID" value="MBW8687132.1"/>
    <property type="molecule type" value="Genomic_DNA"/>
</dbReference>
<sequence length="218" mass="25638">MFGFFKTKPVRDDFYQQHQLPAEWEPYLNIGALLIEGNLRRDSLTLRSRLTPKQITPLLQRAWNIHNGADTKVLVEDLMTLPVMQQQAFITSEQLMDYALYQRIKDNCEKNFSQHNLYFSKAYFDGVKNLAAWDIERAGLVVRYAFNAGWLTQEEALQYLQGLHKLAKQHYTNWLDYYLGYLKGRIIIFDNSTDDALDYIFALSSFYKEEFFVVAHPL</sequence>
<dbReference type="Pfam" id="PF06889">
    <property type="entry name" value="DUF1266"/>
    <property type="match status" value="1"/>
</dbReference>
<gene>
    <name evidence="2" type="ORF">K1Y79_22535</name>
</gene>
<proteinExistence type="predicted"/>
<protein>
    <submittedName>
        <fullName evidence="2">DUF1266 domain-containing protein</fullName>
    </submittedName>
</protein>
<evidence type="ECO:0000313" key="2">
    <source>
        <dbReference type="EMBL" id="MBW8687132.1"/>
    </source>
</evidence>
<organism evidence="2 3">
    <name type="scientific">Chitinophaga rhizophila</name>
    <dbReference type="NCBI Taxonomy" id="2866212"/>
    <lineage>
        <taxon>Bacteria</taxon>
        <taxon>Pseudomonadati</taxon>
        <taxon>Bacteroidota</taxon>
        <taxon>Chitinophagia</taxon>
        <taxon>Chitinophagales</taxon>
        <taxon>Chitinophagaceae</taxon>
        <taxon>Chitinophaga</taxon>
    </lineage>
</organism>
<accession>A0ABS7GHG0</accession>
<dbReference type="InterPro" id="IPR009677">
    <property type="entry name" value="DUF1266"/>
</dbReference>
<dbReference type="Proteomes" id="UP000812961">
    <property type="component" value="Unassembled WGS sequence"/>
</dbReference>
<evidence type="ECO:0000313" key="3">
    <source>
        <dbReference type="Proteomes" id="UP000812961"/>
    </source>
</evidence>
<keyword evidence="3" id="KW-1185">Reference proteome</keyword>
<dbReference type="RefSeq" id="WP_220252456.1">
    <property type="nucleotide sequence ID" value="NZ_JAICCF010000004.1"/>
</dbReference>
<comment type="caution">
    <text evidence="2">The sequence shown here is derived from an EMBL/GenBank/DDBJ whole genome shotgun (WGS) entry which is preliminary data.</text>
</comment>
<feature type="domain" description="DUF1266" evidence="1">
    <location>
        <begin position="59"/>
        <end position="198"/>
    </location>
</feature>
<name>A0ABS7GHG0_9BACT</name>
<reference evidence="2 3" key="1">
    <citation type="submission" date="2021-08" db="EMBL/GenBank/DDBJ databases">
        <title>The genome sequence of Chitinophaga sp. B61.</title>
        <authorList>
            <person name="Zhang X."/>
        </authorList>
    </citation>
    <scope>NUCLEOTIDE SEQUENCE [LARGE SCALE GENOMIC DNA]</scope>
    <source>
        <strain evidence="2 3">B61</strain>
    </source>
</reference>